<dbReference type="Proteomes" id="UP001597110">
    <property type="component" value="Unassembled WGS sequence"/>
</dbReference>
<comment type="caution">
    <text evidence="2">The sequence shown here is derived from an EMBL/GenBank/DDBJ whole genome shotgun (WGS) entry which is preliminary data.</text>
</comment>
<evidence type="ECO:0000256" key="1">
    <source>
        <dbReference type="ARBA" id="ARBA00022729"/>
    </source>
</evidence>
<dbReference type="CDD" id="cd13671">
    <property type="entry name" value="PBP2_TRAP_SBP_like_3"/>
    <property type="match status" value="1"/>
</dbReference>
<dbReference type="InterPro" id="IPR018389">
    <property type="entry name" value="DctP_fam"/>
</dbReference>
<keyword evidence="3" id="KW-1185">Reference proteome</keyword>
<organism evidence="2 3">
    <name type="scientific">Lysobacter brunescens</name>
    <dbReference type="NCBI Taxonomy" id="262323"/>
    <lineage>
        <taxon>Bacteria</taxon>
        <taxon>Pseudomonadati</taxon>
        <taxon>Pseudomonadota</taxon>
        <taxon>Gammaproteobacteria</taxon>
        <taxon>Lysobacterales</taxon>
        <taxon>Lysobacteraceae</taxon>
        <taxon>Lysobacter</taxon>
    </lineage>
</organism>
<keyword evidence="1" id="KW-0732">Signal</keyword>
<gene>
    <name evidence="2" type="ORF">ACFQ0E_06170</name>
</gene>
<accession>A0ABW2Y9M5</accession>
<sequence length="342" mass="37552">MTGDHDTGSQADRGRRRLLAGLCALGAAHATGVLASDRRAPGVFTATDVHPKDYPTVAAVRWIGETLERETNGRLRIRMYHAGQLGRESETLEMARYGAIDFARVYTGALNNAFPLTRALCMPFAFDSTEHQRRVHDGKVGAEVLRGFETRGVVGLALYDSGPRCFYNTRRPLHSPRDLAGLKIRVPPSDIFIELIGLLGGNPTPLPIGQVFSALETHLIDGAENNIRSFHASRHFETARYWSQTGHSYAPDALLVSKRTLDGLSRSDRVLLLDASRESVKVMRRLWDASEAEARRALAEAGIQSNTVDGPSFRKAAEPLVRELLRDPALRALHAAIRDAAG</sequence>
<dbReference type="InterPro" id="IPR038404">
    <property type="entry name" value="TRAP_DctP_sf"/>
</dbReference>
<dbReference type="PIRSF" id="PIRSF006470">
    <property type="entry name" value="DctB"/>
    <property type="match status" value="1"/>
</dbReference>
<dbReference type="Pfam" id="PF03480">
    <property type="entry name" value="DctP"/>
    <property type="match status" value="1"/>
</dbReference>
<reference evidence="3" key="1">
    <citation type="journal article" date="2019" name="Int. J. Syst. Evol. Microbiol.">
        <title>The Global Catalogue of Microorganisms (GCM) 10K type strain sequencing project: providing services to taxonomists for standard genome sequencing and annotation.</title>
        <authorList>
            <consortium name="The Broad Institute Genomics Platform"/>
            <consortium name="The Broad Institute Genome Sequencing Center for Infectious Disease"/>
            <person name="Wu L."/>
            <person name="Ma J."/>
        </authorList>
    </citation>
    <scope>NUCLEOTIDE SEQUENCE [LARGE SCALE GENOMIC DNA]</scope>
    <source>
        <strain evidence="3">CCUG 55585</strain>
    </source>
</reference>
<proteinExistence type="predicted"/>
<evidence type="ECO:0000313" key="2">
    <source>
        <dbReference type="EMBL" id="MFD0725185.1"/>
    </source>
</evidence>
<name>A0ABW2Y9M5_9GAMM</name>
<dbReference type="Gene3D" id="3.40.190.170">
    <property type="entry name" value="Bacterial extracellular solute-binding protein, family 7"/>
    <property type="match status" value="1"/>
</dbReference>
<dbReference type="NCBIfam" id="NF037995">
    <property type="entry name" value="TRAP_S1"/>
    <property type="match status" value="1"/>
</dbReference>
<dbReference type="InterPro" id="IPR004682">
    <property type="entry name" value="TRAP_DctP"/>
</dbReference>
<dbReference type="PANTHER" id="PTHR33376:SF2">
    <property type="entry name" value="DICARBOXYLATE-BINDING PERIPLASMIC PROTEIN"/>
    <property type="match status" value="1"/>
</dbReference>
<protein>
    <submittedName>
        <fullName evidence="2">TRAP transporter substrate-binding protein</fullName>
    </submittedName>
</protein>
<dbReference type="PANTHER" id="PTHR33376">
    <property type="match status" value="1"/>
</dbReference>
<dbReference type="EMBL" id="JBHTIF010000001">
    <property type="protein sequence ID" value="MFD0725185.1"/>
    <property type="molecule type" value="Genomic_DNA"/>
</dbReference>
<evidence type="ECO:0000313" key="3">
    <source>
        <dbReference type="Proteomes" id="UP001597110"/>
    </source>
</evidence>
<dbReference type="RefSeq" id="WP_386822797.1">
    <property type="nucleotide sequence ID" value="NZ_JBHTIF010000001.1"/>
</dbReference>